<reference evidence="3 4" key="2">
    <citation type="journal article" date="2017" name="Genome Biol.">
        <title>New reference genome sequences of hot pepper reveal the massive evolution of plant disease-resistance genes by retroduplication.</title>
        <authorList>
            <person name="Kim S."/>
            <person name="Park J."/>
            <person name="Yeom S.I."/>
            <person name="Kim Y.M."/>
            <person name="Seo E."/>
            <person name="Kim K.T."/>
            <person name="Kim M.S."/>
            <person name="Lee J.M."/>
            <person name="Cheong K."/>
            <person name="Shin H.S."/>
            <person name="Kim S.B."/>
            <person name="Han K."/>
            <person name="Lee J."/>
            <person name="Park M."/>
            <person name="Lee H.A."/>
            <person name="Lee H.Y."/>
            <person name="Lee Y."/>
            <person name="Oh S."/>
            <person name="Lee J.H."/>
            <person name="Choi E."/>
            <person name="Choi E."/>
            <person name="Lee S.E."/>
            <person name="Jeon J."/>
            <person name="Kim H."/>
            <person name="Choi G."/>
            <person name="Song H."/>
            <person name="Lee J."/>
            <person name="Lee S.C."/>
            <person name="Kwon J.K."/>
            <person name="Lee H.Y."/>
            <person name="Koo N."/>
            <person name="Hong Y."/>
            <person name="Kim R.W."/>
            <person name="Kang W.H."/>
            <person name="Huh J.H."/>
            <person name="Kang B.C."/>
            <person name="Yang T.J."/>
            <person name="Lee Y.H."/>
            <person name="Bennetzen J.L."/>
            <person name="Choi D."/>
        </authorList>
    </citation>
    <scope>NUCLEOTIDE SEQUENCE [LARGE SCALE GENOMIC DNA]</scope>
    <source>
        <strain evidence="4">cv. CM334</strain>
    </source>
</reference>
<protein>
    <recommendedName>
        <fullName evidence="2">Glycosyltransferase N-terminal domain-containing protein</fullName>
    </recommendedName>
</protein>
<sequence length="163" mass="18479">MDDNNTPKSNGQMSVQEAQVAVVMVPLPAQGHLNQLLHLSRIITSYDIPVHYVGATTHIRQAKFRVHARGKPFQAETEIFEDIPSIEDCANPEFWELWNKQQPIEGKICSGELYNSSRAIEGLYLDLVAKEVNGFNLWAIGPFNPLLLTEQKKDSNKHHQIFD</sequence>
<evidence type="ECO:0000259" key="2">
    <source>
        <dbReference type="Pfam" id="PF26168"/>
    </source>
</evidence>
<dbReference type="InterPro" id="IPR058980">
    <property type="entry name" value="Glyco_transf_N"/>
</dbReference>
<accession>A0A2G2XU53</accession>
<comment type="caution">
    <text evidence="3">The sequence shown here is derived from an EMBL/GenBank/DDBJ whole genome shotgun (WGS) entry which is preliminary data.</text>
</comment>
<dbReference type="Proteomes" id="UP000222542">
    <property type="component" value="Unassembled WGS sequence"/>
</dbReference>
<dbReference type="PANTHER" id="PTHR48044:SF85">
    <property type="entry name" value="GLYCOSYLTRANSFERASE"/>
    <property type="match status" value="1"/>
</dbReference>
<comment type="similarity">
    <text evidence="1">Belongs to the UDP-glycosyltransferase family.</text>
</comment>
<dbReference type="EMBL" id="AYRZ02000330">
    <property type="protein sequence ID" value="PHT61012.1"/>
    <property type="molecule type" value="Genomic_DNA"/>
</dbReference>
<dbReference type="Gene3D" id="3.40.50.2000">
    <property type="entry name" value="Glycogen Phosphorylase B"/>
    <property type="match status" value="1"/>
</dbReference>
<organism evidence="3 4">
    <name type="scientific">Capsicum annuum</name>
    <name type="common">Capsicum pepper</name>
    <dbReference type="NCBI Taxonomy" id="4072"/>
    <lineage>
        <taxon>Eukaryota</taxon>
        <taxon>Viridiplantae</taxon>
        <taxon>Streptophyta</taxon>
        <taxon>Embryophyta</taxon>
        <taxon>Tracheophyta</taxon>
        <taxon>Spermatophyta</taxon>
        <taxon>Magnoliopsida</taxon>
        <taxon>eudicotyledons</taxon>
        <taxon>Gunneridae</taxon>
        <taxon>Pentapetalae</taxon>
        <taxon>asterids</taxon>
        <taxon>lamiids</taxon>
        <taxon>Solanales</taxon>
        <taxon>Solanaceae</taxon>
        <taxon>Solanoideae</taxon>
        <taxon>Capsiceae</taxon>
        <taxon>Capsicum</taxon>
    </lineage>
</organism>
<name>A0A2G2XU53_CAPAN</name>
<dbReference type="Pfam" id="PF26168">
    <property type="entry name" value="Glyco_transf_N"/>
    <property type="match status" value="2"/>
</dbReference>
<dbReference type="GO" id="GO:1901135">
    <property type="term" value="P:carbohydrate derivative metabolic process"/>
    <property type="evidence" value="ECO:0007669"/>
    <property type="project" value="UniProtKB-ARBA"/>
</dbReference>
<evidence type="ECO:0000256" key="1">
    <source>
        <dbReference type="ARBA" id="ARBA00009995"/>
    </source>
</evidence>
<keyword evidence="4" id="KW-1185">Reference proteome</keyword>
<dbReference type="STRING" id="4072.A0A2G2XU53"/>
<reference evidence="3 4" key="1">
    <citation type="journal article" date="2014" name="Nat. Genet.">
        <title>Genome sequence of the hot pepper provides insights into the evolution of pungency in Capsicum species.</title>
        <authorList>
            <person name="Kim S."/>
            <person name="Park M."/>
            <person name="Yeom S.I."/>
            <person name="Kim Y.M."/>
            <person name="Lee J.M."/>
            <person name="Lee H.A."/>
            <person name="Seo E."/>
            <person name="Choi J."/>
            <person name="Cheong K."/>
            <person name="Kim K.T."/>
            <person name="Jung K."/>
            <person name="Lee G.W."/>
            <person name="Oh S.K."/>
            <person name="Bae C."/>
            <person name="Kim S.B."/>
            <person name="Lee H.Y."/>
            <person name="Kim S.Y."/>
            <person name="Kim M.S."/>
            <person name="Kang B.C."/>
            <person name="Jo Y.D."/>
            <person name="Yang H.B."/>
            <person name="Jeong H.J."/>
            <person name="Kang W.H."/>
            <person name="Kwon J.K."/>
            <person name="Shin C."/>
            <person name="Lim J.Y."/>
            <person name="Park J.H."/>
            <person name="Huh J.H."/>
            <person name="Kim J.S."/>
            <person name="Kim B.D."/>
            <person name="Cohen O."/>
            <person name="Paran I."/>
            <person name="Suh M.C."/>
            <person name="Lee S.B."/>
            <person name="Kim Y.K."/>
            <person name="Shin Y."/>
            <person name="Noh S.J."/>
            <person name="Park J."/>
            <person name="Seo Y.S."/>
            <person name="Kwon S.Y."/>
            <person name="Kim H.A."/>
            <person name="Park J.M."/>
            <person name="Kim H.J."/>
            <person name="Choi S.B."/>
            <person name="Bosland P.W."/>
            <person name="Reeves G."/>
            <person name="Jo S.H."/>
            <person name="Lee B.W."/>
            <person name="Cho H.T."/>
            <person name="Choi H.S."/>
            <person name="Lee M.S."/>
            <person name="Yu Y."/>
            <person name="Do Choi Y."/>
            <person name="Park B.S."/>
            <person name="van Deynze A."/>
            <person name="Ashrafi H."/>
            <person name="Hill T."/>
            <person name="Kim W.T."/>
            <person name="Pai H.S."/>
            <person name="Ahn H.K."/>
            <person name="Yeam I."/>
            <person name="Giovannoni J.J."/>
            <person name="Rose J.K."/>
            <person name="Sorensen I."/>
            <person name="Lee S.J."/>
            <person name="Kim R.W."/>
            <person name="Choi I.Y."/>
            <person name="Choi B.S."/>
            <person name="Lim J.S."/>
            <person name="Lee Y.H."/>
            <person name="Choi D."/>
        </authorList>
    </citation>
    <scope>NUCLEOTIDE SEQUENCE [LARGE SCALE GENOMIC DNA]</scope>
    <source>
        <strain evidence="4">cv. CM334</strain>
    </source>
</reference>
<gene>
    <name evidence="3" type="ORF">T459_35138</name>
</gene>
<evidence type="ECO:0000313" key="3">
    <source>
        <dbReference type="EMBL" id="PHT61012.1"/>
    </source>
</evidence>
<feature type="domain" description="Glycosyltransferase N-terminal" evidence="2">
    <location>
        <begin position="78"/>
        <end position="145"/>
    </location>
</feature>
<dbReference type="AlphaFoldDB" id="A0A2G2XU53"/>
<dbReference type="SUPFAM" id="SSF53756">
    <property type="entry name" value="UDP-Glycosyltransferase/glycogen phosphorylase"/>
    <property type="match status" value="1"/>
</dbReference>
<dbReference type="PANTHER" id="PTHR48044">
    <property type="entry name" value="GLYCOSYLTRANSFERASE"/>
    <property type="match status" value="1"/>
</dbReference>
<feature type="domain" description="Glycosyltransferase N-terminal" evidence="2">
    <location>
        <begin position="19"/>
        <end position="69"/>
    </location>
</feature>
<proteinExistence type="inferred from homology"/>
<dbReference type="GO" id="GO:0008194">
    <property type="term" value="F:UDP-glycosyltransferase activity"/>
    <property type="evidence" value="ECO:0007669"/>
    <property type="project" value="UniProtKB-ARBA"/>
</dbReference>
<evidence type="ECO:0000313" key="4">
    <source>
        <dbReference type="Proteomes" id="UP000222542"/>
    </source>
</evidence>
<dbReference type="Gramene" id="PHT61012">
    <property type="protein sequence ID" value="PHT61012"/>
    <property type="gene ID" value="T459_35138"/>
</dbReference>